<keyword evidence="5" id="KW-0378">Hydrolase</keyword>
<dbReference type="Gene3D" id="3.30.830.10">
    <property type="entry name" value="Metalloenzyme, LuxS/M16 peptidase-like"/>
    <property type="match status" value="3"/>
</dbReference>
<dbReference type="InterPro" id="IPR001431">
    <property type="entry name" value="Pept_M16_Zn_BS"/>
</dbReference>
<keyword evidence="7" id="KW-0482">Metalloprotease</keyword>
<dbReference type="InterPro" id="IPR050626">
    <property type="entry name" value="Peptidase_M16"/>
</dbReference>
<keyword evidence="9" id="KW-0732">Signal</keyword>
<organism evidence="12 13">
    <name type="scientific">Mangrovibacterium diazotrophicum</name>
    <dbReference type="NCBI Taxonomy" id="1261403"/>
    <lineage>
        <taxon>Bacteria</taxon>
        <taxon>Pseudomonadati</taxon>
        <taxon>Bacteroidota</taxon>
        <taxon>Bacteroidia</taxon>
        <taxon>Marinilabiliales</taxon>
        <taxon>Prolixibacteraceae</taxon>
        <taxon>Mangrovibacterium</taxon>
    </lineage>
</organism>
<proteinExistence type="inferred from homology"/>
<dbReference type="AlphaFoldDB" id="A0A419W645"/>
<dbReference type="PROSITE" id="PS00143">
    <property type="entry name" value="INSULINASE"/>
    <property type="match status" value="1"/>
</dbReference>
<evidence type="ECO:0000259" key="10">
    <source>
        <dbReference type="Pfam" id="PF00675"/>
    </source>
</evidence>
<dbReference type="GO" id="GO:0006508">
    <property type="term" value="P:proteolysis"/>
    <property type="evidence" value="ECO:0007669"/>
    <property type="project" value="UniProtKB-KW"/>
</dbReference>
<accession>A0A419W645</accession>
<dbReference type="RefSeq" id="WP_120272285.1">
    <property type="nucleotide sequence ID" value="NZ_RAPN01000001.1"/>
</dbReference>
<evidence type="ECO:0000313" key="12">
    <source>
        <dbReference type="EMBL" id="RKD90929.1"/>
    </source>
</evidence>
<evidence type="ECO:0000256" key="2">
    <source>
        <dbReference type="ARBA" id="ARBA00007261"/>
    </source>
</evidence>
<comment type="similarity">
    <text evidence="2 8">Belongs to the peptidase M16 family.</text>
</comment>
<evidence type="ECO:0000313" key="13">
    <source>
        <dbReference type="Proteomes" id="UP000283387"/>
    </source>
</evidence>
<dbReference type="Pfam" id="PF05193">
    <property type="entry name" value="Peptidase_M16_C"/>
    <property type="match status" value="1"/>
</dbReference>
<keyword evidence="6" id="KW-0862">Zinc</keyword>
<dbReference type="GO" id="GO:0004222">
    <property type="term" value="F:metalloendopeptidase activity"/>
    <property type="evidence" value="ECO:0007669"/>
    <property type="project" value="InterPro"/>
</dbReference>
<evidence type="ECO:0000256" key="7">
    <source>
        <dbReference type="ARBA" id="ARBA00023049"/>
    </source>
</evidence>
<feature type="signal peptide" evidence="9">
    <location>
        <begin position="1"/>
        <end position="30"/>
    </location>
</feature>
<dbReference type="InterPro" id="IPR007863">
    <property type="entry name" value="Peptidase_M16_C"/>
</dbReference>
<feature type="domain" description="Peptidase M16 N-terminal" evidence="10">
    <location>
        <begin position="57"/>
        <end position="168"/>
    </location>
</feature>
<dbReference type="Pfam" id="PF00675">
    <property type="entry name" value="Peptidase_M16"/>
    <property type="match status" value="1"/>
</dbReference>
<evidence type="ECO:0000259" key="11">
    <source>
        <dbReference type="Pfam" id="PF05193"/>
    </source>
</evidence>
<keyword evidence="13" id="KW-1185">Reference proteome</keyword>
<evidence type="ECO:0000256" key="4">
    <source>
        <dbReference type="ARBA" id="ARBA00022723"/>
    </source>
</evidence>
<name>A0A419W645_9BACT</name>
<feature type="domain" description="Peptidase M16 C-terminal" evidence="11">
    <location>
        <begin position="201"/>
        <end position="375"/>
    </location>
</feature>
<keyword evidence="4" id="KW-0479">Metal-binding</keyword>
<comment type="caution">
    <text evidence="12">The sequence shown here is derived from an EMBL/GenBank/DDBJ whole genome shotgun (WGS) entry which is preliminary data.</text>
</comment>
<dbReference type="OrthoDB" id="9811314at2"/>
<dbReference type="Proteomes" id="UP000283387">
    <property type="component" value="Unassembled WGS sequence"/>
</dbReference>
<evidence type="ECO:0000256" key="3">
    <source>
        <dbReference type="ARBA" id="ARBA00022670"/>
    </source>
</evidence>
<evidence type="ECO:0000256" key="1">
    <source>
        <dbReference type="ARBA" id="ARBA00001947"/>
    </source>
</evidence>
<feature type="chain" id="PRO_5019170100" evidence="9">
    <location>
        <begin position="31"/>
        <end position="909"/>
    </location>
</feature>
<dbReference type="PANTHER" id="PTHR43690:SF17">
    <property type="entry name" value="PROTEIN YHJJ"/>
    <property type="match status" value="1"/>
</dbReference>
<dbReference type="EMBL" id="RAPN01000001">
    <property type="protein sequence ID" value="RKD90929.1"/>
    <property type="molecule type" value="Genomic_DNA"/>
</dbReference>
<protein>
    <submittedName>
        <fullName evidence="12">Putative Zn-dependent peptidase</fullName>
    </submittedName>
</protein>
<reference evidence="12 13" key="1">
    <citation type="submission" date="2018-09" db="EMBL/GenBank/DDBJ databases">
        <title>Genomic Encyclopedia of Archaeal and Bacterial Type Strains, Phase II (KMG-II): from individual species to whole genera.</title>
        <authorList>
            <person name="Goeker M."/>
        </authorList>
    </citation>
    <scope>NUCLEOTIDE SEQUENCE [LARGE SCALE GENOMIC DNA]</scope>
    <source>
        <strain evidence="12 13">DSM 27148</strain>
    </source>
</reference>
<evidence type="ECO:0000256" key="9">
    <source>
        <dbReference type="SAM" id="SignalP"/>
    </source>
</evidence>
<comment type="cofactor">
    <cofactor evidence="1">
        <name>Zn(2+)</name>
        <dbReference type="ChEBI" id="CHEBI:29105"/>
    </cofactor>
</comment>
<dbReference type="InterPro" id="IPR011249">
    <property type="entry name" value="Metalloenz_LuxS/M16"/>
</dbReference>
<evidence type="ECO:0000256" key="6">
    <source>
        <dbReference type="ARBA" id="ARBA00022833"/>
    </source>
</evidence>
<evidence type="ECO:0000256" key="5">
    <source>
        <dbReference type="ARBA" id="ARBA00022801"/>
    </source>
</evidence>
<dbReference type="SUPFAM" id="SSF63411">
    <property type="entry name" value="LuxS/MPP-like metallohydrolase"/>
    <property type="match status" value="3"/>
</dbReference>
<dbReference type="GO" id="GO:0046872">
    <property type="term" value="F:metal ion binding"/>
    <property type="evidence" value="ECO:0007669"/>
    <property type="project" value="UniProtKB-KW"/>
</dbReference>
<dbReference type="InterPro" id="IPR011765">
    <property type="entry name" value="Pept_M16_N"/>
</dbReference>
<dbReference type="PANTHER" id="PTHR43690">
    <property type="entry name" value="NARDILYSIN"/>
    <property type="match status" value="1"/>
</dbReference>
<sequence>MKTVTTGIKKFCLLLLLALNGSLAMGQQLALPKNIEVGKLANGMTYYLIPNGDPGKVVVKIYTNIGAFMERPDQHGYAHIIEHMLFQGSEHYPKGACLEEMELMGMRIALDYNAFTGKTDTQYFMTIPENDKDYFSRSLGILKDWMFYLKLDEEELENEKKVIVEEINRGGNSATSGSVNLLGTSLEGHDVLGTKESVRSATSEGLYRFYKDNYVPENMAVIVYGKMDQKFAETTIRQIFGDVPANTSQNGNKYLDVNSTTVVSGKASSSRTDDVTLAVLFKTAPVVIDNYPAFKQDLIDGLLCDMFGRRLENEMAGSISNASVNIGSMITGNSIYNFRLKLATDASYETVLDQFCRVLAQAMQHGFSQDEINYYSKLRMDYFNRARLDNSAVVGSVYKYFRTGDIPMDSDQRKELTQRAIQELSPDDFSRTLSRMLELNKTILFDSTVTACSPEFNADYILGRLSKLDTIVTEPFVFERPRAAITGELKPVAVQIAEKPLVPVKNRRQLDGDQLVELSYPNGVKVVLFRSGNENAKIKLIGKNGLKQVPEADREYFGKAIRILNGAYGKYDSKEAHSLEQSMRMFKNVGFEDQDFELSIGGKSDFLEQMVQVFNLVVTETNYPEDEAVREFLDKMDRRNESKKYPSESPATADSARDDQLVQRLCQYDRLLKENLSNSIIYIEGDLPENMEELVSKYIGSLVASTPPLPMAEEATTAAVDSAGIQIESWKRDLAKVVYAFNKTSSRQLTMRDELVLQGALEHAHLRMVKILREKYGMVYATGKRSAISVDPVNSRMLRLAYMTDTANAERSYEIMANELLKPLSKEELTDTDVAKVRAMLRSLYVMSFYEDDRISDAWLKSYFKYGKLYSPAELDAMIKKLSKKEFESCLYQMIDLEHCFRTTFWPER</sequence>
<gene>
    <name evidence="12" type="ORF">BC643_1274</name>
</gene>
<keyword evidence="3" id="KW-0645">Protease</keyword>
<evidence type="ECO:0000256" key="8">
    <source>
        <dbReference type="RuleBase" id="RU004447"/>
    </source>
</evidence>